<keyword evidence="8" id="KW-1185">Reference proteome</keyword>
<dbReference type="PANTHER" id="PTHR31465">
    <property type="entry name" value="PROTEIN RTA1-RELATED"/>
    <property type="match status" value="1"/>
</dbReference>
<proteinExistence type="predicted"/>
<name>A0A6A6TXC7_9PEZI</name>
<dbReference type="GO" id="GO:0016020">
    <property type="term" value="C:membrane"/>
    <property type="evidence" value="ECO:0007669"/>
    <property type="project" value="UniProtKB-SubCell"/>
</dbReference>
<dbReference type="InterPro" id="IPR007568">
    <property type="entry name" value="RTA1"/>
</dbReference>
<feature type="region of interest" description="Disordered" evidence="5">
    <location>
        <begin position="260"/>
        <end position="338"/>
    </location>
</feature>
<accession>A0A6A6TXC7</accession>
<feature type="transmembrane region" description="Helical" evidence="6">
    <location>
        <begin position="41"/>
        <end position="62"/>
    </location>
</feature>
<evidence type="ECO:0000256" key="2">
    <source>
        <dbReference type="ARBA" id="ARBA00022692"/>
    </source>
</evidence>
<evidence type="ECO:0000256" key="3">
    <source>
        <dbReference type="ARBA" id="ARBA00022989"/>
    </source>
</evidence>
<dbReference type="Proteomes" id="UP000799302">
    <property type="component" value="Unassembled WGS sequence"/>
</dbReference>
<feature type="transmembrane region" description="Helical" evidence="6">
    <location>
        <begin position="195"/>
        <end position="215"/>
    </location>
</feature>
<sequence>MAVQDGGWSFCPNVGVAYFFAVIFALLTIAHFSQMIIHRKVYSLVIVISAILQTLVFIFRIISINNPSSSLWYTLWFVIILIAPLWTNAYVYMIMGRMVHNFLPQKKLFGIKARRFGLYFVLLDVIAFLVQVSGAGMASGDNVSASQLLLGIHVYMAGIGFQQFFIFVFLALAVKFQQTLNRDGATHHRIGALRLLYVLYAVLFLITVRIIFRLIEYSHGINSTIPNHEVYMYIFDTTPMWIAILLFNIVHPGRIMPGKESDLPSRKEYKREKKEIKEAKNAAKKDGQEGSAFETSGDLESGQLPGAHEYSQYSTPQQYAGGQEYTGSQQRPVSPARY</sequence>
<evidence type="ECO:0000256" key="6">
    <source>
        <dbReference type="SAM" id="Phobius"/>
    </source>
</evidence>
<evidence type="ECO:0000256" key="5">
    <source>
        <dbReference type="SAM" id="MobiDB-lite"/>
    </source>
</evidence>
<reference evidence="7" key="1">
    <citation type="journal article" date="2020" name="Stud. Mycol.">
        <title>101 Dothideomycetes genomes: a test case for predicting lifestyles and emergence of pathogens.</title>
        <authorList>
            <person name="Haridas S."/>
            <person name="Albert R."/>
            <person name="Binder M."/>
            <person name="Bloem J."/>
            <person name="Labutti K."/>
            <person name="Salamov A."/>
            <person name="Andreopoulos B."/>
            <person name="Baker S."/>
            <person name="Barry K."/>
            <person name="Bills G."/>
            <person name="Bluhm B."/>
            <person name="Cannon C."/>
            <person name="Castanera R."/>
            <person name="Culley D."/>
            <person name="Daum C."/>
            <person name="Ezra D."/>
            <person name="Gonzalez J."/>
            <person name="Henrissat B."/>
            <person name="Kuo A."/>
            <person name="Liang C."/>
            <person name="Lipzen A."/>
            <person name="Lutzoni F."/>
            <person name="Magnuson J."/>
            <person name="Mondo S."/>
            <person name="Nolan M."/>
            <person name="Ohm R."/>
            <person name="Pangilinan J."/>
            <person name="Park H.-J."/>
            <person name="Ramirez L."/>
            <person name="Alfaro M."/>
            <person name="Sun H."/>
            <person name="Tritt A."/>
            <person name="Yoshinaga Y."/>
            <person name="Zwiers L.-H."/>
            <person name="Turgeon B."/>
            <person name="Goodwin S."/>
            <person name="Spatafora J."/>
            <person name="Crous P."/>
            <person name="Grigoriev I."/>
        </authorList>
    </citation>
    <scope>NUCLEOTIDE SEQUENCE</scope>
    <source>
        <strain evidence="7">CBS 115976</strain>
    </source>
</reference>
<dbReference type="OrthoDB" id="5384040at2759"/>
<evidence type="ECO:0000256" key="1">
    <source>
        <dbReference type="ARBA" id="ARBA00004141"/>
    </source>
</evidence>
<evidence type="ECO:0000313" key="7">
    <source>
        <dbReference type="EMBL" id="KAF2663633.1"/>
    </source>
</evidence>
<dbReference type="EMBL" id="MU004244">
    <property type="protein sequence ID" value="KAF2663633.1"/>
    <property type="molecule type" value="Genomic_DNA"/>
</dbReference>
<feature type="compositionally biased region" description="Basic and acidic residues" evidence="5">
    <location>
        <begin position="260"/>
        <end position="288"/>
    </location>
</feature>
<keyword evidence="4 6" id="KW-0472">Membrane</keyword>
<dbReference type="Pfam" id="PF04479">
    <property type="entry name" value="RTA1"/>
    <property type="match status" value="1"/>
</dbReference>
<feature type="transmembrane region" description="Helical" evidence="6">
    <location>
        <begin position="6"/>
        <end position="29"/>
    </location>
</feature>
<feature type="transmembrane region" description="Helical" evidence="6">
    <location>
        <begin position="74"/>
        <end position="95"/>
    </location>
</feature>
<keyword evidence="3 6" id="KW-1133">Transmembrane helix</keyword>
<evidence type="ECO:0000313" key="8">
    <source>
        <dbReference type="Proteomes" id="UP000799302"/>
    </source>
</evidence>
<dbReference type="AlphaFoldDB" id="A0A6A6TXC7"/>
<evidence type="ECO:0008006" key="9">
    <source>
        <dbReference type="Google" id="ProtNLM"/>
    </source>
</evidence>
<feature type="compositionally biased region" description="Polar residues" evidence="5">
    <location>
        <begin position="311"/>
        <end position="332"/>
    </location>
</feature>
<keyword evidence="2 6" id="KW-0812">Transmembrane</keyword>
<feature type="transmembrane region" description="Helical" evidence="6">
    <location>
        <begin position="150"/>
        <end position="174"/>
    </location>
</feature>
<protein>
    <recommendedName>
        <fullName evidence="9">RTA1-domain-containing protein</fullName>
    </recommendedName>
</protein>
<dbReference type="PANTHER" id="PTHR31465:SF15">
    <property type="entry name" value="LIPID TRANSPORTER ATNI-RELATED"/>
    <property type="match status" value="1"/>
</dbReference>
<feature type="transmembrane region" description="Helical" evidence="6">
    <location>
        <begin position="116"/>
        <end position="138"/>
    </location>
</feature>
<comment type="subcellular location">
    <subcellularLocation>
        <location evidence="1">Membrane</location>
        <topology evidence="1">Multi-pass membrane protein</topology>
    </subcellularLocation>
</comment>
<gene>
    <name evidence="7" type="ORF">BT63DRAFT_379776</name>
</gene>
<evidence type="ECO:0000256" key="4">
    <source>
        <dbReference type="ARBA" id="ARBA00023136"/>
    </source>
</evidence>
<feature type="transmembrane region" description="Helical" evidence="6">
    <location>
        <begin position="230"/>
        <end position="250"/>
    </location>
</feature>
<organism evidence="7 8">
    <name type="scientific">Microthyrium microscopicum</name>
    <dbReference type="NCBI Taxonomy" id="703497"/>
    <lineage>
        <taxon>Eukaryota</taxon>
        <taxon>Fungi</taxon>
        <taxon>Dikarya</taxon>
        <taxon>Ascomycota</taxon>
        <taxon>Pezizomycotina</taxon>
        <taxon>Dothideomycetes</taxon>
        <taxon>Dothideomycetes incertae sedis</taxon>
        <taxon>Microthyriales</taxon>
        <taxon>Microthyriaceae</taxon>
        <taxon>Microthyrium</taxon>
    </lineage>
</organism>